<comment type="caution">
    <text evidence="3">The sequence shown here is derived from an EMBL/GenBank/DDBJ whole genome shotgun (WGS) entry which is preliminary data.</text>
</comment>
<accession>A0A4Q2R7F3</accession>
<protein>
    <submittedName>
        <fullName evidence="3">Xanthine dehydrogenase family protein molybdopterin-binding subunit</fullName>
    </submittedName>
</protein>
<reference evidence="3 4" key="2">
    <citation type="submission" date="2019-02" db="EMBL/GenBank/DDBJ databases">
        <title>'Lichenibacterium ramalinii' gen. nov. sp. nov., 'Lichenibacterium minor' gen. nov. sp. nov.</title>
        <authorList>
            <person name="Pankratov T."/>
        </authorList>
    </citation>
    <scope>NUCLEOTIDE SEQUENCE [LARGE SCALE GENOMIC DNA]</scope>
    <source>
        <strain evidence="3 4">RmlP001</strain>
    </source>
</reference>
<name>A0A4Q2R7F3_9HYPH</name>
<feature type="domain" description="Aldehyde oxidase/xanthine dehydrogenase second molybdopterin binding" evidence="2">
    <location>
        <begin position="70"/>
        <end position="197"/>
    </location>
</feature>
<evidence type="ECO:0000256" key="1">
    <source>
        <dbReference type="SAM" id="MobiDB-lite"/>
    </source>
</evidence>
<dbReference type="InterPro" id="IPR037165">
    <property type="entry name" value="AldOxase/xan_DH_Mopterin-bd_sf"/>
</dbReference>
<dbReference type="Gene3D" id="3.30.365.10">
    <property type="entry name" value="Aldehyde oxidase/xanthine dehydrogenase, molybdopterin binding domain"/>
    <property type="match status" value="2"/>
</dbReference>
<organism evidence="3 4">
    <name type="scientific">Lichenibacterium ramalinae</name>
    <dbReference type="NCBI Taxonomy" id="2316527"/>
    <lineage>
        <taxon>Bacteria</taxon>
        <taxon>Pseudomonadati</taxon>
        <taxon>Pseudomonadota</taxon>
        <taxon>Alphaproteobacteria</taxon>
        <taxon>Hyphomicrobiales</taxon>
        <taxon>Lichenihabitantaceae</taxon>
        <taxon>Lichenibacterium</taxon>
    </lineage>
</organism>
<keyword evidence="4" id="KW-1185">Reference proteome</keyword>
<dbReference type="AlphaFoldDB" id="A0A4Q2R7F3"/>
<dbReference type="EMBL" id="QYBC01000048">
    <property type="protein sequence ID" value="RYB01330.1"/>
    <property type="molecule type" value="Genomic_DNA"/>
</dbReference>
<proteinExistence type="predicted"/>
<evidence type="ECO:0000259" key="2">
    <source>
        <dbReference type="Pfam" id="PF20256"/>
    </source>
</evidence>
<dbReference type="OrthoDB" id="8428274at2"/>
<gene>
    <name evidence="3" type="ORF">D3272_26720</name>
</gene>
<feature type="region of interest" description="Disordered" evidence="1">
    <location>
        <begin position="1"/>
        <end position="32"/>
    </location>
</feature>
<dbReference type="Proteomes" id="UP000289411">
    <property type="component" value="Unassembled WGS sequence"/>
</dbReference>
<dbReference type="InterPro" id="IPR046867">
    <property type="entry name" value="AldOxase/xan_DH_MoCoBD2"/>
</dbReference>
<sequence>MPRPSLPEASRSRVAEGAAGLRSPSNHKRPEDVVPAARKAAAQRAFDVLATQGVLANSYAAIDIGEIEGVCAACVRLRGAVTQKLGFVSSDAVLEDGRVASGDRSAALVDASAAGELTGEDKIEYAELEKEYQISTFGAHFVEVGVDAYTGVTRVNRMLAVCHAGRILDSKAARSQLIGAMTMGVRTALMEELAADKRLVTTHGVA</sequence>
<evidence type="ECO:0000313" key="3">
    <source>
        <dbReference type="EMBL" id="RYB01330.1"/>
    </source>
</evidence>
<dbReference type="SUPFAM" id="SSF56003">
    <property type="entry name" value="Molybdenum cofactor-binding domain"/>
    <property type="match status" value="1"/>
</dbReference>
<reference evidence="3 4" key="1">
    <citation type="submission" date="2018-09" db="EMBL/GenBank/DDBJ databases">
        <authorList>
            <person name="Grouzdev D.S."/>
            <person name="Krutkina M.S."/>
        </authorList>
    </citation>
    <scope>NUCLEOTIDE SEQUENCE [LARGE SCALE GENOMIC DNA]</scope>
    <source>
        <strain evidence="3 4">RmlP001</strain>
    </source>
</reference>
<dbReference type="Pfam" id="PF20256">
    <property type="entry name" value="MoCoBD_2"/>
    <property type="match status" value="1"/>
</dbReference>
<evidence type="ECO:0000313" key="4">
    <source>
        <dbReference type="Proteomes" id="UP000289411"/>
    </source>
</evidence>
<dbReference type="GO" id="GO:0016491">
    <property type="term" value="F:oxidoreductase activity"/>
    <property type="evidence" value="ECO:0007669"/>
    <property type="project" value="InterPro"/>
</dbReference>